<dbReference type="HAMAP" id="MF_00268">
    <property type="entry name" value="RecA"/>
    <property type="match status" value="1"/>
</dbReference>
<dbReference type="Gene3D" id="3.40.50.300">
    <property type="entry name" value="P-loop containing nucleotide triphosphate hydrolases"/>
    <property type="match status" value="1"/>
</dbReference>
<keyword evidence="9 10" id="KW-0742">SOS response</keyword>
<dbReference type="Pfam" id="PF00154">
    <property type="entry name" value="RecA_N"/>
    <property type="match status" value="1"/>
</dbReference>
<evidence type="ECO:0000256" key="9">
    <source>
        <dbReference type="ARBA" id="ARBA00023236"/>
    </source>
</evidence>
<evidence type="ECO:0000256" key="12">
    <source>
        <dbReference type="RuleBase" id="RU004527"/>
    </source>
</evidence>
<evidence type="ECO:0000259" key="14">
    <source>
        <dbReference type="PROSITE" id="PS50162"/>
    </source>
</evidence>
<comment type="similarity">
    <text evidence="1 10 12">Belongs to the RecA family.</text>
</comment>
<dbReference type="GO" id="GO:0009432">
    <property type="term" value="P:SOS response"/>
    <property type="evidence" value="ECO:0007669"/>
    <property type="project" value="UniProtKB-UniRule"/>
</dbReference>
<feature type="compositionally biased region" description="Basic and acidic residues" evidence="13">
    <location>
        <begin position="334"/>
        <end position="344"/>
    </location>
</feature>
<keyword evidence="3 10" id="KW-0547">Nucleotide-binding</keyword>
<evidence type="ECO:0000256" key="8">
    <source>
        <dbReference type="ARBA" id="ARBA00023204"/>
    </source>
</evidence>
<dbReference type="PANTHER" id="PTHR45900">
    <property type="entry name" value="RECA"/>
    <property type="match status" value="1"/>
</dbReference>
<evidence type="ECO:0000256" key="1">
    <source>
        <dbReference type="ARBA" id="ARBA00009391"/>
    </source>
</evidence>
<evidence type="ECO:0000313" key="16">
    <source>
        <dbReference type="EMBL" id="SHM35542.1"/>
    </source>
</evidence>
<dbReference type="GO" id="GO:0003697">
    <property type="term" value="F:single-stranded DNA binding"/>
    <property type="evidence" value="ECO:0007669"/>
    <property type="project" value="UniProtKB-UniRule"/>
</dbReference>
<dbReference type="SUPFAM" id="SSF52540">
    <property type="entry name" value="P-loop containing nucleoside triphosphate hydrolases"/>
    <property type="match status" value="1"/>
</dbReference>
<dbReference type="RefSeq" id="WP_079554155.1">
    <property type="nucleotide sequence ID" value="NZ_LT670847.1"/>
</dbReference>
<feature type="binding site" evidence="10">
    <location>
        <begin position="67"/>
        <end position="74"/>
    </location>
    <ligand>
        <name>ATP</name>
        <dbReference type="ChEBI" id="CHEBI:30616"/>
    </ligand>
</feature>
<evidence type="ECO:0000259" key="15">
    <source>
        <dbReference type="PROSITE" id="PS50163"/>
    </source>
</evidence>
<reference evidence="16 17" key="1">
    <citation type="submission" date="2016-11" db="EMBL/GenBank/DDBJ databases">
        <authorList>
            <person name="Jaros S."/>
            <person name="Januszkiewicz K."/>
            <person name="Wedrychowicz H."/>
        </authorList>
    </citation>
    <scope>NUCLEOTIDE SEQUENCE [LARGE SCALE GENOMIC DNA]</scope>
    <source>
        <strain evidence="16 17">ACAM 12</strain>
    </source>
</reference>
<keyword evidence="10" id="KW-0963">Cytoplasm</keyword>
<evidence type="ECO:0000256" key="3">
    <source>
        <dbReference type="ARBA" id="ARBA00022741"/>
    </source>
</evidence>
<proteinExistence type="inferred from homology"/>
<dbReference type="GO" id="GO:0006310">
    <property type="term" value="P:DNA recombination"/>
    <property type="evidence" value="ECO:0007669"/>
    <property type="project" value="UniProtKB-UniRule"/>
</dbReference>
<dbReference type="PROSITE" id="PS50163">
    <property type="entry name" value="RECA_3"/>
    <property type="match status" value="1"/>
</dbReference>
<keyword evidence="8 10" id="KW-0234">DNA repair</keyword>
<dbReference type="NCBIfam" id="TIGR02012">
    <property type="entry name" value="tigrfam_recA"/>
    <property type="match status" value="1"/>
</dbReference>
<dbReference type="Proteomes" id="UP000190911">
    <property type="component" value="Chromosome I"/>
</dbReference>
<dbReference type="FunCoup" id="A0A1M7I437">
    <property type="interactions" value="561"/>
</dbReference>
<comment type="subcellular location">
    <subcellularLocation>
        <location evidence="10">Cytoplasm</location>
    </subcellularLocation>
</comment>
<dbReference type="STRING" id="29571.SAMN05878437_2538"/>
<dbReference type="InterPro" id="IPR013765">
    <property type="entry name" value="DNA_recomb/repair_RecA"/>
</dbReference>
<evidence type="ECO:0000256" key="6">
    <source>
        <dbReference type="ARBA" id="ARBA00023125"/>
    </source>
</evidence>
<evidence type="ECO:0000313" key="17">
    <source>
        <dbReference type="Proteomes" id="UP000190911"/>
    </source>
</evidence>
<dbReference type="CDD" id="cd00983">
    <property type="entry name" value="RecA"/>
    <property type="match status" value="1"/>
</dbReference>
<dbReference type="Pfam" id="PF21096">
    <property type="entry name" value="RecA_C"/>
    <property type="match status" value="1"/>
</dbReference>
<dbReference type="AlphaFoldDB" id="A0A1M7I437"/>
<dbReference type="OrthoDB" id="9776733at2"/>
<dbReference type="InterPro" id="IPR049428">
    <property type="entry name" value="RecA-like_N"/>
</dbReference>
<sequence length="364" mass="38988">MAQDENRSKALEAALGQIDRQFGKGTVMRLGDAPRVVMPSVSTGSLGLDIALGIGGLPYGRVVEIFGPESSGKTTMTLSVIAEAQKQGKVCAFVDAEHALDPSYAEKLGVNLNDLLISQPDTGEQALEITDMLVRSGGVDVIIIDSVAALTPRAEIEGEMGDTHVGLQARLMSQALRKITGNMKNANCMVVFVNQIRMKIGVMFGSPETTTGGNALKFYASVRLDIRRTGSVKSGDEVTGNETRVKVVKNKVAPPFRQAEFQILYGKGIYHAGEVVDLGVQCSLVDKAGAWYSYKGKKIGQGKANAAQYLEDNLEIMQEIETQIRAQLLAQPEPKQEKEAEKSGKGGKKGAADEATTPESDELL</sequence>
<dbReference type="SUPFAM" id="SSF54752">
    <property type="entry name" value="RecA protein, C-terminal domain"/>
    <property type="match status" value="1"/>
</dbReference>
<dbReference type="GO" id="GO:0005524">
    <property type="term" value="F:ATP binding"/>
    <property type="evidence" value="ECO:0007669"/>
    <property type="project" value="UniProtKB-UniRule"/>
</dbReference>
<feature type="domain" description="RecA family profile 1" evidence="14">
    <location>
        <begin position="37"/>
        <end position="196"/>
    </location>
</feature>
<dbReference type="GO" id="GO:0003684">
    <property type="term" value="F:damaged DNA binding"/>
    <property type="evidence" value="ECO:0007669"/>
    <property type="project" value="UniProtKB-UniRule"/>
</dbReference>
<dbReference type="PROSITE" id="PS50162">
    <property type="entry name" value="RECA_2"/>
    <property type="match status" value="1"/>
</dbReference>
<dbReference type="SMART" id="SM00382">
    <property type="entry name" value="AAA"/>
    <property type="match status" value="1"/>
</dbReference>
<dbReference type="InParanoid" id="A0A1M7I437"/>
<feature type="domain" description="RecA family profile 2" evidence="15">
    <location>
        <begin position="201"/>
        <end position="274"/>
    </location>
</feature>
<gene>
    <name evidence="10" type="primary">recA</name>
    <name evidence="16" type="ORF">SAMN05878437_2538</name>
</gene>
<evidence type="ECO:0000256" key="13">
    <source>
        <dbReference type="SAM" id="MobiDB-lite"/>
    </source>
</evidence>
<dbReference type="InterPro" id="IPR003593">
    <property type="entry name" value="AAA+_ATPase"/>
</dbReference>
<keyword evidence="17" id="KW-1185">Reference proteome</keyword>
<accession>A0A1M7I437</accession>
<evidence type="ECO:0000256" key="4">
    <source>
        <dbReference type="ARBA" id="ARBA00022763"/>
    </source>
</evidence>
<dbReference type="EMBL" id="LT670847">
    <property type="protein sequence ID" value="SHM35542.1"/>
    <property type="molecule type" value="Genomic_DNA"/>
</dbReference>
<evidence type="ECO:0000256" key="7">
    <source>
        <dbReference type="ARBA" id="ARBA00023172"/>
    </source>
</evidence>
<keyword evidence="5 10" id="KW-0067">ATP-binding</keyword>
<protein>
    <recommendedName>
        <fullName evidence="2 10">Protein RecA</fullName>
    </recommendedName>
    <alternativeName>
        <fullName evidence="10 11">Recombinase A</fullName>
    </alternativeName>
</protein>
<dbReference type="InterPro" id="IPR023400">
    <property type="entry name" value="RecA_C_sf"/>
</dbReference>
<evidence type="ECO:0000256" key="5">
    <source>
        <dbReference type="ARBA" id="ARBA00022840"/>
    </source>
</evidence>
<dbReference type="InterPro" id="IPR020587">
    <property type="entry name" value="RecA_monomer-monomer_interface"/>
</dbReference>
<dbReference type="InterPro" id="IPR020584">
    <property type="entry name" value="DNA_recomb/repair_RecA_CS"/>
</dbReference>
<dbReference type="PRINTS" id="PR00142">
    <property type="entry name" value="RECA"/>
</dbReference>
<evidence type="ECO:0000256" key="11">
    <source>
        <dbReference type="RuleBase" id="RU000526"/>
    </source>
</evidence>
<evidence type="ECO:0000256" key="10">
    <source>
        <dbReference type="HAMAP-Rule" id="MF_00268"/>
    </source>
</evidence>
<comment type="function">
    <text evidence="10">Can catalyze the hydrolysis of ATP in the presence of single-stranded DNA, the ATP-dependent uptake of single-stranded DNA by duplex DNA, and the ATP-dependent hybridization of homologous single-stranded DNAs. It interacts with LexA causing its activation and leading to its autocatalytic cleavage.</text>
</comment>
<dbReference type="FunFam" id="3.40.50.300:FF:000087">
    <property type="entry name" value="Recombinase RecA"/>
    <property type="match status" value="1"/>
</dbReference>
<organism evidence="16 17">
    <name type="scientific">Vreelandella subglaciescola</name>
    <dbReference type="NCBI Taxonomy" id="29571"/>
    <lineage>
        <taxon>Bacteria</taxon>
        <taxon>Pseudomonadati</taxon>
        <taxon>Pseudomonadota</taxon>
        <taxon>Gammaproteobacteria</taxon>
        <taxon>Oceanospirillales</taxon>
        <taxon>Halomonadaceae</taxon>
        <taxon>Vreelandella</taxon>
    </lineage>
</organism>
<dbReference type="PROSITE" id="PS00321">
    <property type="entry name" value="RECA_1"/>
    <property type="match status" value="1"/>
</dbReference>
<dbReference type="GO" id="GO:0006281">
    <property type="term" value="P:DNA repair"/>
    <property type="evidence" value="ECO:0007669"/>
    <property type="project" value="UniProtKB-UniRule"/>
</dbReference>
<dbReference type="InterPro" id="IPR049261">
    <property type="entry name" value="RecA-like_C"/>
</dbReference>
<dbReference type="InterPro" id="IPR020588">
    <property type="entry name" value="RecA_ATP-bd"/>
</dbReference>
<dbReference type="PANTHER" id="PTHR45900:SF1">
    <property type="entry name" value="MITOCHONDRIAL DNA REPAIR PROTEIN RECA HOMOLOG-RELATED"/>
    <property type="match status" value="1"/>
</dbReference>
<dbReference type="InterPro" id="IPR027417">
    <property type="entry name" value="P-loop_NTPase"/>
</dbReference>
<keyword evidence="6 10" id="KW-0238">DNA-binding</keyword>
<dbReference type="GO" id="GO:0005829">
    <property type="term" value="C:cytosol"/>
    <property type="evidence" value="ECO:0007669"/>
    <property type="project" value="TreeGrafter"/>
</dbReference>
<dbReference type="GO" id="GO:0140664">
    <property type="term" value="F:ATP-dependent DNA damage sensor activity"/>
    <property type="evidence" value="ECO:0007669"/>
    <property type="project" value="InterPro"/>
</dbReference>
<evidence type="ECO:0000256" key="2">
    <source>
        <dbReference type="ARBA" id="ARBA00015553"/>
    </source>
</evidence>
<feature type="region of interest" description="Disordered" evidence="13">
    <location>
        <begin position="328"/>
        <end position="364"/>
    </location>
</feature>
<keyword evidence="7 10" id="KW-0233">DNA recombination</keyword>
<keyword evidence="4 10" id="KW-0227">DNA damage</keyword>
<name>A0A1M7I437_9GAMM</name>